<evidence type="ECO:0000313" key="1">
    <source>
        <dbReference type="EMBL" id="MED6234712.1"/>
    </source>
</evidence>
<feature type="non-terminal residue" evidence="1">
    <location>
        <position position="257"/>
    </location>
</feature>
<organism evidence="1 2">
    <name type="scientific">Ataeniobius toweri</name>
    <dbReference type="NCBI Taxonomy" id="208326"/>
    <lineage>
        <taxon>Eukaryota</taxon>
        <taxon>Metazoa</taxon>
        <taxon>Chordata</taxon>
        <taxon>Craniata</taxon>
        <taxon>Vertebrata</taxon>
        <taxon>Euteleostomi</taxon>
        <taxon>Actinopterygii</taxon>
        <taxon>Neopterygii</taxon>
        <taxon>Teleostei</taxon>
        <taxon>Neoteleostei</taxon>
        <taxon>Acanthomorphata</taxon>
        <taxon>Ovalentaria</taxon>
        <taxon>Atherinomorphae</taxon>
        <taxon>Cyprinodontiformes</taxon>
        <taxon>Goodeidae</taxon>
        <taxon>Ataeniobius</taxon>
    </lineage>
</organism>
<protein>
    <submittedName>
        <fullName evidence="1">Uncharacterized protein</fullName>
    </submittedName>
</protein>
<keyword evidence="2" id="KW-1185">Reference proteome</keyword>
<sequence length="257" mass="28758">MKLRRSLAKSPKPTEMGNDLCCLPEPEERYTGLILKAHLMQAEEKQAGAKCFLPPGEVKVDKEGANVLAGSFNKTGDILGYMVSEDVGRFRSSHLQKLLIFQGRISHGRSNGLSGSSDFSVATKLNLDEVWVIGILDTEVSEKLQMMPDLTLSEAVECVRQGIPQEGIRTLGQAEDFKLSSVHLHLTEGSPSACLQLLADWIRTIDLQIYLGRNLQQNQAQCEWPSAMTDWGFERTEQRHKENKEALIQESFLWEGK</sequence>
<gene>
    <name evidence="1" type="ORF">ATANTOWER_029435</name>
</gene>
<comment type="caution">
    <text evidence="1">The sequence shown here is derived from an EMBL/GenBank/DDBJ whole genome shotgun (WGS) entry which is preliminary data.</text>
</comment>
<accession>A0ABU7A9B5</accession>
<proteinExistence type="predicted"/>
<dbReference type="Proteomes" id="UP001345963">
    <property type="component" value="Unassembled WGS sequence"/>
</dbReference>
<dbReference type="EMBL" id="JAHUTI010009912">
    <property type="protein sequence ID" value="MED6234712.1"/>
    <property type="molecule type" value="Genomic_DNA"/>
</dbReference>
<reference evidence="1 2" key="1">
    <citation type="submission" date="2021-07" db="EMBL/GenBank/DDBJ databases">
        <authorList>
            <person name="Palmer J.M."/>
        </authorList>
    </citation>
    <scope>NUCLEOTIDE SEQUENCE [LARGE SCALE GENOMIC DNA]</scope>
    <source>
        <strain evidence="1 2">AT_MEX2019</strain>
        <tissue evidence="1">Muscle</tissue>
    </source>
</reference>
<evidence type="ECO:0000313" key="2">
    <source>
        <dbReference type="Proteomes" id="UP001345963"/>
    </source>
</evidence>
<name>A0ABU7A9B5_9TELE</name>